<keyword evidence="3" id="KW-1003">Cell membrane</keyword>
<dbReference type="GO" id="GO:0005886">
    <property type="term" value="C:plasma membrane"/>
    <property type="evidence" value="ECO:0007669"/>
    <property type="project" value="UniProtKB-SubCell"/>
</dbReference>
<gene>
    <name evidence="14" type="ORF">CBYS24578_00004496</name>
</gene>
<dbReference type="CDD" id="cd03250">
    <property type="entry name" value="ABCC_MRP_domain1"/>
    <property type="match status" value="1"/>
</dbReference>
<evidence type="ECO:0000256" key="2">
    <source>
        <dbReference type="ARBA" id="ARBA00022448"/>
    </source>
</evidence>
<reference evidence="14" key="1">
    <citation type="submission" date="2021-10" db="EMBL/GenBank/DDBJ databases">
        <authorList>
            <person name="Piombo E."/>
        </authorList>
    </citation>
    <scope>NUCLEOTIDE SEQUENCE</scope>
</reference>
<dbReference type="GO" id="GO:0005524">
    <property type="term" value="F:ATP binding"/>
    <property type="evidence" value="ECO:0007669"/>
    <property type="project" value="UniProtKB-KW"/>
</dbReference>
<keyword evidence="5" id="KW-0547">Nucleotide-binding</keyword>
<dbReference type="PANTHER" id="PTHR24223">
    <property type="entry name" value="ATP-BINDING CASSETTE SUB-FAMILY C"/>
    <property type="match status" value="1"/>
</dbReference>
<dbReference type="CDD" id="cd18580">
    <property type="entry name" value="ABC_6TM_ABCC_D2"/>
    <property type="match status" value="1"/>
</dbReference>
<dbReference type="InterPro" id="IPR011527">
    <property type="entry name" value="ABC1_TM_dom"/>
</dbReference>
<dbReference type="EMBL" id="CABFNO020001523">
    <property type="protein sequence ID" value="CAG9993921.1"/>
    <property type="molecule type" value="Genomic_DNA"/>
</dbReference>
<evidence type="ECO:0000313" key="14">
    <source>
        <dbReference type="EMBL" id="CAG9993921.1"/>
    </source>
</evidence>
<protein>
    <submittedName>
        <fullName evidence="14">Uncharacterized protein</fullName>
    </submittedName>
</protein>
<feature type="transmembrane region" description="Helical" evidence="11">
    <location>
        <begin position="1018"/>
        <end position="1038"/>
    </location>
</feature>
<evidence type="ECO:0000256" key="4">
    <source>
        <dbReference type="ARBA" id="ARBA00022692"/>
    </source>
</evidence>
<dbReference type="OrthoDB" id="6500128at2759"/>
<proteinExistence type="predicted"/>
<sequence length="1465" mass="162772">MASDNDFGPGLDEIFDFTLLFQQSFFSLLPASIFIVLGIIRILYINHGERTSFKGKGRLLWAKLFLTSIYGGARLSLLILWIFGSGPKVRTSVAESAVGIVEAIVIAALFLTEHVRSPKHSLLLSLYLFLSLLLHFPITRSLWIRENTVFLASFFTFQLVVKAVLLVFEEIPRSGAMASPTKYAGEPWAGMVSRTFFWWLNPLLYLGFRRAIDVNDLGNMYDKFDSHALLERLETHWNKDPQTSKTALMRCTFAAYKWQFFAGIIPRLLYSAFGFAQPFLINAVIAHVQNPEGDFAPQMAGFLIAITFFIYVGLAFTATWYRHLSNQMVTMWRGGLVSLIFKKTLSLRTCCAEDNASITLMSTDIGQIVAAGESLHDMWCSFFDLGIGMYLLYREVGLQSLLLLVPATLTTVLISVIGRATEAALVDWKAATERRVAKASDMLGQMKGIKMIGLTGFFHSLIRTLRLDEIKISYGYRRRMVGIMILSTFSSEISPVVMIISAKYLPNGSSSLSMSKAFTSLAIISLVTQPLVLILASMMQIAGFFGSFSRIQAFLHLDEQEDFRGKSPVASMSSGSTLRYSSESTLGTIAPLEDEPIELSPLECQIQNDTEAGTLAITISHASFQSDDGLPILHDIHLKIPQGAFTIITGRVGCGKTSLLKAIVGEIVPDTGYISVLDHRVGYCDQTPWVQNTSIKANIVGQSPLDDKWFSQVVQCCALDEDLAAFPLGDQTFVGSNGVALSGGQRQRVALARAIYQKRDILILDDVFSGLDNRTSRNIFHRLMGPSGLLRQNRTTIVLATSNVHFLPGADYITILHHGSIIRNQVAYPSLQTDEWGTFDDETTMPNDGDGDDDDAKTFRPAQEPEEKVEKATPTADTDNTRQNSDLDCYKIYLNSFGWKLLVVVLILMLLHTVLESMPQIFLKFWMETLTHQDPTHQDQTLEVPESIGWPLGYASLACASIILASIGIGLFMIVGIPRSAAHLHEKLLQSVCRAPLYFFAATDSGSTINRFSQDMSIFDQILPLALYMTVSLLLSAITRAGIIASGASYVGALILPGFLILFFIQKFYLRTSKQLRLMDLEMTAPLYTHFTETLAGLSTIRAFGWSDAFLEENTRRLNMSQKPFYFMFCIQMWLHVVLDLFVAGMALALVSMATTMSRSTSQGRIALAMVTLLGFNHTLALFVGQWTQVETSLGAVTRLKIFMRDTPNEDDETETTLPLSDWPAQGAIEFEDISACYSDTGDVVLRNISLFISPGQKVCICGRSGSGKSSLILTLLRLVELRSGKVLIDGVDLSTVPRQHIRSCLNTVPQDPVRVGGNVRLNLDPEGRIQSDDLLIEALNKAMVWPMIEERGGLDAQLTDLGFSVGQMQLFSLARALLSRSKVVLLDEATSSIDRTTDEEVRRIFRDELRGRTVLEVVHRLETVRDFDLVIVMGHGEILETGSPEELLAQPSSELRKLYDRKRI</sequence>
<dbReference type="Pfam" id="PF00005">
    <property type="entry name" value="ABC_tran"/>
    <property type="match status" value="2"/>
</dbReference>
<feature type="compositionally biased region" description="Acidic residues" evidence="10">
    <location>
        <begin position="837"/>
        <end position="855"/>
    </location>
</feature>
<dbReference type="CDD" id="cd03244">
    <property type="entry name" value="ABCC_MRP_domain2"/>
    <property type="match status" value="1"/>
</dbReference>
<evidence type="ECO:0000313" key="15">
    <source>
        <dbReference type="Proteomes" id="UP000754883"/>
    </source>
</evidence>
<feature type="transmembrane region" description="Helical" evidence="11">
    <location>
        <begin position="522"/>
        <end position="545"/>
    </location>
</feature>
<evidence type="ECO:0000259" key="12">
    <source>
        <dbReference type="PROSITE" id="PS50893"/>
    </source>
</evidence>
<dbReference type="Pfam" id="PF24357">
    <property type="entry name" value="TMD0_ABC"/>
    <property type="match status" value="1"/>
</dbReference>
<dbReference type="InterPro" id="IPR044746">
    <property type="entry name" value="ABCC_6TM_D1"/>
</dbReference>
<dbReference type="InterPro" id="IPR003593">
    <property type="entry name" value="AAA+_ATPase"/>
</dbReference>
<feature type="transmembrane region" description="Helical" evidence="11">
    <location>
        <begin position="268"/>
        <end position="288"/>
    </location>
</feature>
<dbReference type="GO" id="GO:0140359">
    <property type="term" value="F:ABC-type transporter activity"/>
    <property type="evidence" value="ECO:0007669"/>
    <property type="project" value="InterPro"/>
</dbReference>
<dbReference type="SUPFAM" id="SSF52540">
    <property type="entry name" value="P-loop containing nucleoside triphosphate hydrolases"/>
    <property type="match status" value="2"/>
</dbReference>
<keyword evidence="7 11" id="KW-1133">Transmembrane helix</keyword>
<evidence type="ECO:0000256" key="7">
    <source>
        <dbReference type="ARBA" id="ARBA00022989"/>
    </source>
</evidence>
<keyword evidence="8 11" id="KW-0472">Membrane</keyword>
<feature type="transmembrane region" description="Helical" evidence="11">
    <location>
        <begin position="952"/>
        <end position="977"/>
    </location>
</feature>
<feature type="transmembrane region" description="Helical" evidence="11">
    <location>
        <begin position="149"/>
        <end position="168"/>
    </location>
</feature>
<name>A0A9N9URB5_9HYPO</name>
<dbReference type="Gene3D" id="1.20.1560.10">
    <property type="entry name" value="ABC transporter type 1, transmembrane domain"/>
    <property type="match status" value="2"/>
</dbReference>
<evidence type="ECO:0000256" key="3">
    <source>
        <dbReference type="ARBA" id="ARBA00022475"/>
    </source>
</evidence>
<feature type="domain" description="ABC transporter" evidence="12">
    <location>
        <begin position="617"/>
        <end position="843"/>
    </location>
</feature>
<evidence type="ECO:0000259" key="13">
    <source>
        <dbReference type="PROSITE" id="PS50929"/>
    </source>
</evidence>
<dbReference type="SMART" id="SM00382">
    <property type="entry name" value="AAA"/>
    <property type="match status" value="2"/>
</dbReference>
<dbReference type="GO" id="GO:0016887">
    <property type="term" value="F:ATP hydrolysis activity"/>
    <property type="evidence" value="ECO:0007669"/>
    <property type="project" value="InterPro"/>
</dbReference>
<feature type="domain" description="ABC transmembrane type-1" evidence="13">
    <location>
        <begin position="903"/>
        <end position="1192"/>
    </location>
</feature>
<keyword evidence="6" id="KW-0067">ATP-binding</keyword>
<evidence type="ECO:0000256" key="1">
    <source>
        <dbReference type="ARBA" id="ARBA00004651"/>
    </source>
</evidence>
<dbReference type="CDD" id="cd18579">
    <property type="entry name" value="ABC_6TM_ABCC_D1"/>
    <property type="match status" value="1"/>
</dbReference>
<feature type="transmembrane region" description="Helical" evidence="11">
    <location>
        <begin position="124"/>
        <end position="143"/>
    </location>
</feature>
<dbReference type="Proteomes" id="UP000754883">
    <property type="component" value="Unassembled WGS sequence"/>
</dbReference>
<dbReference type="InterPro" id="IPR017871">
    <property type="entry name" value="ABC_transporter-like_CS"/>
</dbReference>
<dbReference type="FunFam" id="3.40.50.300:FF:000163">
    <property type="entry name" value="Multidrug resistance-associated protein member 4"/>
    <property type="match status" value="1"/>
</dbReference>
<feature type="domain" description="ABC transporter" evidence="12">
    <location>
        <begin position="1229"/>
        <end position="1461"/>
    </location>
</feature>
<dbReference type="PANTHER" id="PTHR24223:SF399">
    <property type="entry name" value="ABC TRANSPORTER ATNG"/>
    <property type="match status" value="1"/>
</dbReference>
<dbReference type="InterPro" id="IPR056227">
    <property type="entry name" value="TMD0_ABC"/>
</dbReference>
<keyword evidence="9" id="KW-0325">Glycoprotein</keyword>
<feature type="transmembrane region" description="Helical" evidence="11">
    <location>
        <begin position="20"/>
        <end position="44"/>
    </location>
</feature>
<feature type="transmembrane region" description="Helical" evidence="11">
    <location>
        <begin position="64"/>
        <end position="84"/>
    </location>
</feature>
<evidence type="ECO:0000256" key="10">
    <source>
        <dbReference type="SAM" id="MobiDB-lite"/>
    </source>
</evidence>
<dbReference type="PROSITE" id="PS00211">
    <property type="entry name" value="ABC_TRANSPORTER_1"/>
    <property type="match status" value="2"/>
</dbReference>
<feature type="region of interest" description="Disordered" evidence="10">
    <location>
        <begin position="837"/>
        <end position="880"/>
    </location>
</feature>
<feature type="transmembrane region" description="Helical" evidence="11">
    <location>
        <begin position="481"/>
        <end position="502"/>
    </location>
</feature>
<accession>A0A9N9URB5</accession>
<evidence type="ECO:0000256" key="5">
    <source>
        <dbReference type="ARBA" id="ARBA00022741"/>
    </source>
</evidence>
<dbReference type="PROSITE" id="PS50929">
    <property type="entry name" value="ABC_TM1F"/>
    <property type="match status" value="2"/>
</dbReference>
<comment type="caution">
    <text evidence="14">The sequence shown here is derived from an EMBL/GenBank/DDBJ whole genome shotgun (WGS) entry which is preliminary data.</text>
</comment>
<keyword evidence="2" id="KW-0813">Transport</keyword>
<evidence type="ECO:0000256" key="8">
    <source>
        <dbReference type="ARBA" id="ARBA00023136"/>
    </source>
</evidence>
<dbReference type="Gene3D" id="3.40.50.300">
    <property type="entry name" value="P-loop containing nucleotide triphosphate hydrolases"/>
    <property type="match status" value="2"/>
</dbReference>
<organism evidence="14 15">
    <name type="scientific">Clonostachys byssicola</name>
    <dbReference type="NCBI Taxonomy" id="160290"/>
    <lineage>
        <taxon>Eukaryota</taxon>
        <taxon>Fungi</taxon>
        <taxon>Dikarya</taxon>
        <taxon>Ascomycota</taxon>
        <taxon>Pezizomycotina</taxon>
        <taxon>Sordariomycetes</taxon>
        <taxon>Hypocreomycetidae</taxon>
        <taxon>Hypocreales</taxon>
        <taxon>Bionectriaceae</taxon>
        <taxon>Clonostachys</taxon>
    </lineage>
</organism>
<dbReference type="InterPro" id="IPR050173">
    <property type="entry name" value="ABC_transporter_C-like"/>
</dbReference>
<feature type="transmembrane region" description="Helical" evidence="11">
    <location>
        <begin position="96"/>
        <end position="112"/>
    </location>
</feature>
<dbReference type="PROSITE" id="PS50893">
    <property type="entry name" value="ABC_TRANSPORTER_2"/>
    <property type="match status" value="2"/>
</dbReference>
<dbReference type="InterPro" id="IPR044726">
    <property type="entry name" value="ABCC_6TM_D2"/>
</dbReference>
<feature type="transmembrane region" description="Helical" evidence="11">
    <location>
        <begin position="892"/>
        <end position="915"/>
    </location>
</feature>
<evidence type="ECO:0000256" key="11">
    <source>
        <dbReference type="SAM" id="Phobius"/>
    </source>
</evidence>
<feature type="transmembrane region" description="Helical" evidence="11">
    <location>
        <begin position="300"/>
        <end position="321"/>
    </location>
</feature>
<dbReference type="InterPro" id="IPR027417">
    <property type="entry name" value="P-loop_NTPase"/>
</dbReference>
<dbReference type="InterPro" id="IPR036640">
    <property type="entry name" value="ABC1_TM_sf"/>
</dbReference>
<feature type="domain" description="ABC transmembrane type-1" evidence="13">
    <location>
        <begin position="268"/>
        <end position="543"/>
    </location>
</feature>
<feature type="transmembrane region" description="Helical" evidence="11">
    <location>
        <begin position="1044"/>
        <end position="1065"/>
    </location>
</feature>
<comment type="subcellular location">
    <subcellularLocation>
        <location evidence="1">Cell membrane</location>
        <topology evidence="1">Multi-pass membrane protein</topology>
    </subcellularLocation>
</comment>
<keyword evidence="15" id="KW-1185">Reference proteome</keyword>
<dbReference type="Pfam" id="PF00664">
    <property type="entry name" value="ABC_membrane"/>
    <property type="match status" value="1"/>
</dbReference>
<evidence type="ECO:0000256" key="6">
    <source>
        <dbReference type="ARBA" id="ARBA00022840"/>
    </source>
</evidence>
<evidence type="ECO:0000256" key="9">
    <source>
        <dbReference type="ARBA" id="ARBA00023180"/>
    </source>
</evidence>
<dbReference type="SUPFAM" id="SSF90123">
    <property type="entry name" value="ABC transporter transmembrane region"/>
    <property type="match status" value="2"/>
</dbReference>
<dbReference type="InterPro" id="IPR003439">
    <property type="entry name" value="ABC_transporter-like_ATP-bd"/>
</dbReference>
<feature type="transmembrane region" description="Helical" evidence="11">
    <location>
        <begin position="1125"/>
        <end position="1154"/>
    </location>
</feature>
<keyword evidence="4 11" id="KW-0812">Transmembrane</keyword>